<dbReference type="EMBL" id="JAIHOM010000018">
    <property type="protein sequence ID" value="MCW6035696.1"/>
    <property type="molecule type" value="Genomic_DNA"/>
</dbReference>
<dbReference type="RefSeq" id="WP_265263409.1">
    <property type="nucleotide sequence ID" value="NZ_JAIHOM010000018.1"/>
</dbReference>
<comment type="caution">
    <text evidence="1">The sequence shown here is derived from an EMBL/GenBank/DDBJ whole genome shotgun (WGS) entry which is preliminary data.</text>
</comment>
<sequence>MSLDIAFYGKNDKSSTNIELSAEFYERLAKSDFSEIGTTHRIEVQIDGEQTEIEAVDLDKGIISNRQRLIDFFKEAIYEESRNMIDKLGDSPSKDEYQQQSYPLIKFHEIMKCLENTQYCYLQKIT</sequence>
<proteinExistence type="predicted"/>
<evidence type="ECO:0000313" key="1">
    <source>
        <dbReference type="EMBL" id="MCW6035696.1"/>
    </source>
</evidence>
<organism evidence="1 2">
    <name type="scientific">Spirulina subsalsa FACHB-351</name>
    <dbReference type="NCBI Taxonomy" id="234711"/>
    <lineage>
        <taxon>Bacteria</taxon>
        <taxon>Bacillati</taxon>
        <taxon>Cyanobacteriota</taxon>
        <taxon>Cyanophyceae</taxon>
        <taxon>Spirulinales</taxon>
        <taxon>Spirulinaceae</taxon>
        <taxon>Spirulina</taxon>
    </lineage>
</organism>
<dbReference type="Proteomes" id="UP001526426">
    <property type="component" value="Unassembled WGS sequence"/>
</dbReference>
<accession>A0ABT3L2H5</accession>
<gene>
    <name evidence="1" type="ORF">K4A83_05340</name>
</gene>
<name>A0ABT3L2H5_9CYAN</name>
<protein>
    <submittedName>
        <fullName evidence="1">Uncharacterized protein</fullName>
    </submittedName>
</protein>
<reference evidence="1 2" key="1">
    <citation type="submission" date="2021-08" db="EMBL/GenBank/DDBJ databases">
        <title>Draft genome sequence of Spirulina subsalsa with high tolerance to salinity and hype-accumulation of phycocyanin.</title>
        <authorList>
            <person name="Pei H."/>
            <person name="Jiang L."/>
        </authorList>
    </citation>
    <scope>NUCLEOTIDE SEQUENCE [LARGE SCALE GENOMIC DNA]</scope>
    <source>
        <strain evidence="1 2">FACHB-351</strain>
    </source>
</reference>
<keyword evidence="2" id="KW-1185">Reference proteome</keyword>
<evidence type="ECO:0000313" key="2">
    <source>
        <dbReference type="Proteomes" id="UP001526426"/>
    </source>
</evidence>